<proteinExistence type="predicted"/>
<keyword evidence="2" id="KW-1185">Reference proteome</keyword>
<evidence type="ECO:0008006" key="3">
    <source>
        <dbReference type="Google" id="ProtNLM"/>
    </source>
</evidence>
<gene>
    <name evidence="1" type="ORF">J2S42_003592</name>
</gene>
<sequence>MRHDNRIRRRCARVLADLDIPQPFDFDVFCAHVAHTRDRPLYVHPLPKPLTPAHPYGATLRTRTADHIFVEQATSAWHRTVIGCHEVSHLLLGHHGVLTDLVSALAPSLDPTTIDALLARQSYDTVHEQEAETLAGMILNLAYPLPVQPRQPVGEHVLTHRLADTLGLPDERVT</sequence>
<dbReference type="EMBL" id="JAUSUZ010000001">
    <property type="protein sequence ID" value="MDQ0366923.1"/>
    <property type="molecule type" value="Genomic_DNA"/>
</dbReference>
<protein>
    <recommendedName>
        <fullName evidence="3">IrrE N-terminal-like domain-containing protein</fullName>
    </recommendedName>
</protein>
<evidence type="ECO:0000313" key="1">
    <source>
        <dbReference type="EMBL" id="MDQ0366923.1"/>
    </source>
</evidence>
<name>A0AAE3VZM8_9ACTN</name>
<evidence type="ECO:0000313" key="2">
    <source>
        <dbReference type="Proteomes" id="UP001240236"/>
    </source>
</evidence>
<comment type="caution">
    <text evidence="1">The sequence shown here is derived from an EMBL/GenBank/DDBJ whole genome shotgun (WGS) entry which is preliminary data.</text>
</comment>
<dbReference type="Proteomes" id="UP001240236">
    <property type="component" value="Unassembled WGS sequence"/>
</dbReference>
<accession>A0AAE3VZM8</accession>
<reference evidence="1 2" key="1">
    <citation type="submission" date="2023-07" db="EMBL/GenBank/DDBJ databases">
        <title>Sequencing the genomes of 1000 actinobacteria strains.</title>
        <authorList>
            <person name="Klenk H.-P."/>
        </authorList>
    </citation>
    <scope>NUCLEOTIDE SEQUENCE [LARGE SCALE GENOMIC DNA]</scope>
    <source>
        <strain evidence="1 2">DSM 44709</strain>
    </source>
</reference>
<dbReference type="RefSeq" id="WP_307240604.1">
    <property type="nucleotide sequence ID" value="NZ_JAUSUZ010000001.1"/>
</dbReference>
<organism evidence="1 2">
    <name type="scientific">Catenuloplanes indicus</name>
    <dbReference type="NCBI Taxonomy" id="137267"/>
    <lineage>
        <taxon>Bacteria</taxon>
        <taxon>Bacillati</taxon>
        <taxon>Actinomycetota</taxon>
        <taxon>Actinomycetes</taxon>
        <taxon>Micromonosporales</taxon>
        <taxon>Micromonosporaceae</taxon>
        <taxon>Catenuloplanes</taxon>
    </lineage>
</organism>
<dbReference type="AlphaFoldDB" id="A0AAE3VZM8"/>